<dbReference type="InterPro" id="IPR000490">
    <property type="entry name" value="Glyco_hydro_17"/>
</dbReference>
<evidence type="ECO:0000256" key="2">
    <source>
        <dbReference type="ARBA" id="ARBA00008773"/>
    </source>
</evidence>
<dbReference type="SUPFAM" id="SSF51445">
    <property type="entry name" value="(Trans)glycosidases"/>
    <property type="match status" value="1"/>
</dbReference>
<evidence type="ECO:0000313" key="11">
    <source>
        <dbReference type="EMBL" id="ONH96630.1"/>
    </source>
</evidence>
<evidence type="ECO:0000256" key="1">
    <source>
        <dbReference type="ARBA" id="ARBA00000382"/>
    </source>
</evidence>
<dbReference type="FunFam" id="3.20.20.80:FF:000010">
    <property type="entry name" value="glucan endo-1,3-beta-glucosidase, basic"/>
    <property type="match status" value="1"/>
</dbReference>
<dbReference type="OrthoDB" id="1178879at2759"/>
<dbReference type="GO" id="GO:0042973">
    <property type="term" value="F:glucan endo-1,3-beta-D-glucosidase activity"/>
    <property type="evidence" value="ECO:0007669"/>
    <property type="project" value="UniProtKB-EC"/>
</dbReference>
<evidence type="ECO:0000256" key="3">
    <source>
        <dbReference type="ARBA" id="ARBA00012780"/>
    </source>
</evidence>
<dbReference type="PROSITE" id="PS00587">
    <property type="entry name" value="GLYCOSYL_HYDROL_F17"/>
    <property type="match status" value="1"/>
</dbReference>
<feature type="chain" id="PRO_5012219624" description="glucan endo-1,3-beta-D-glucosidase" evidence="10">
    <location>
        <begin position="26"/>
        <end position="337"/>
    </location>
</feature>
<evidence type="ECO:0000256" key="8">
    <source>
        <dbReference type="RuleBase" id="RU004335"/>
    </source>
</evidence>
<accession>A0A251NBB5</accession>
<reference evidence="11 12" key="1">
    <citation type="journal article" date="2013" name="Nat. Genet.">
        <title>The high-quality draft genome of peach (Prunus persica) identifies unique patterns of genetic diversity, domestication and genome evolution.</title>
        <authorList>
            <consortium name="International Peach Genome Initiative"/>
            <person name="Verde I."/>
            <person name="Abbott A.G."/>
            <person name="Scalabrin S."/>
            <person name="Jung S."/>
            <person name="Shu S."/>
            <person name="Marroni F."/>
            <person name="Zhebentyayeva T."/>
            <person name="Dettori M.T."/>
            <person name="Grimwood J."/>
            <person name="Cattonaro F."/>
            <person name="Zuccolo A."/>
            <person name="Rossini L."/>
            <person name="Jenkins J."/>
            <person name="Vendramin E."/>
            <person name="Meisel L.A."/>
            <person name="Decroocq V."/>
            <person name="Sosinski B."/>
            <person name="Prochnik S."/>
            <person name="Mitros T."/>
            <person name="Policriti A."/>
            <person name="Cipriani G."/>
            <person name="Dondini L."/>
            <person name="Ficklin S."/>
            <person name="Goodstein D.M."/>
            <person name="Xuan P."/>
            <person name="Del Fabbro C."/>
            <person name="Aramini V."/>
            <person name="Copetti D."/>
            <person name="Gonzalez S."/>
            <person name="Horner D.S."/>
            <person name="Falchi R."/>
            <person name="Lucas S."/>
            <person name="Mica E."/>
            <person name="Maldonado J."/>
            <person name="Lazzari B."/>
            <person name="Bielenberg D."/>
            <person name="Pirona R."/>
            <person name="Miculan M."/>
            <person name="Barakat A."/>
            <person name="Testolin R."/>
            <person name="Stella A."/>
            <person name="Tartarini S."/>
            <person name="Tonutti P."/>
            <person name="Arus P."/>
            <person name="Orellana A."/>
            <person name="Wells C."/>
            <person name="Main D."/>
            <person name="Vizzotto G."/>
            <person name="Silva H."/>
            <person name="Salamini F."/>
            <person name="Schmutz J."/>
            <person name="Morgante M."/>
            <person name="Rokhsar D.S."/>
        </authorList>
    </citation>
    <scope>NUCLEOTIDE SEQUENCE [LARGE SCALE GENOMIC DNA]</scope>
    <source>
        <strain evidence="12">cv. Nemared</strain>
    </source>
</reference>
<keyword evidence="5 9" id="KW-0326">Glycosidase</keyword>
<dbReference type="AlphaFoldDB" id="A0A251NBB5"/>
<dbReference type="Pfam" id="PF00332">
    <property type="entry name" value="Glyco_hydro_17"/>
    <property type="match status" value="1"/>
</dbReference>
<dbReference type="InterPro" id="IPR017853">
    <property type="entry name" value="GH"/>
</dbReference>
<dbReference type="eggNOG" id="ENOG502QVKW">
    <property type="taxonomic scope" value="Eukaryota"/>
</dbReference>
<sequence>MQHSILYSVVAFMLLVTELQSYAGAHGIGANYGRQGDNLPTPDKVIQLCKSRNIQRIRIFDPQQDVLQALQGSGIQVIIGTLNIDVPTLANDPAFATTWLQTNIIPFASSVNFRCISVGNEMVPSQNASSILPAMQNLRTALIAANLNIPISTVVFQNVLASPFPPSAGTWHPDAASIMVPLVQYMQANGYPLLYNAYPYFAYRDNPNDIRLDYALMSTSEVIVTDGALGYTNLLDASLDALYWALEKVGAPNVEIVVAETGWPSEGEGHDPATIDNARIYNSNLIKHGQFGTPKRPGKGLEAYIFALFNEDLKPKGSEAHWGLFYPDMSEVYHVDF</sequence>
<comment type="similarity">
    <text evidence="2 8">Belongs to the glycosyl hydrolase 17 family.</text>
</comment>
<evidence type="ECO:0000256" key="10">
    <source>
        <dbReference type="SAM" id="SignalP"/>
    </source>
</evidence>
<keyword evidence="10" id="KW-0732">Signal</keyword>
<feature type="signal peptide" evidence="10">
    <location>
        <begin position="1"/>
        <end position="25"/>
    </location>
</feature>
<dbReference type="SMR" id="A0A251NBB5"/>
<dbReference type="InterPro" id="IPR044965">
    <property type="entry name" value="Glyco_hydro_17_plant"/>
</dbReference>
<name>A0A251NBB5_PRUPE</name>
<evidence type="ECO:0000256" key="4">
    <source>
        <dbReference type="ARBA" id="ARBA00022801"/>
    </source>
</evidence>
<proteinExistence type="inferred from homology"/>
<dbReference type="PANTHER" id="PTHR32227">
    <property type="entry name" value="GLUCAN ENDO-1,3-BETA-GLUCOSIDASE BG1-RELATED-RELATED"/>
    <property type="match status" value="1"/>
</dbReference>
<dbReference type="Gramene" id="ONH96630">
    <property type="protein sequence ID" value="ONH96630"/>
    <property type="gene ID" value="PRUPE_7G142400"/>
</dbReference>
<dbReference type="EMBL" id="CM007657">
    <property type="protein sequence ID" value="ONH96630.1"/>
    <property type="molecule type" value="Genomic_DNA"/>
</dbReference>
<dbReference type="STRING" id="3760.A0A251NBB5"/>
<protein>
    <recommendedName>
        <fullName evidence="3">glucan endo-1,3-beta-D-glucosidase</fullName>
        <ecNumber evidence="3">3.2.1.39</ecNumber>
    </recommendedName>
    <alternativeName>
        <fullName evidence="6">(1-&gt;3)-beta-glucan endohydrolase</fullName>
    </alternativeName>
    <alternativeName>
        <fullName evidence="7">Beta-1,3-endoglucanase</fullName>
    </alternativeName>
</protein>
<evidence type="ECO:0000256" key="9">
    <source>
        <dbReference type="RuleBase" id="RU004336"/>
    </source>
</evidence>
<dbReference type="Gene3D" id="3.20.20.80">
    <property type="entry name" value="Glycosidases"/>
    <property type="match status" value="1"/>
</dbReference>
<dbReference type="GO" id="GO:0005975">
    <property type="term" value="P:carbohydrate metabolic process"/>
    <property type="evidence" value="ECO:0007669"/>
    <property type="project" value="InterPro"/>
</dbReference>
<evidence type="ECO:0000256" key="7">
    <source>
        <dbReference type="ARBA" id="ARBA00033417"/>
    </source>
</evidence>
<keyword evidence="4 9" id="KW-0378">Hydrolase</keyword>
<evidence type="ECO:0000313" key="12">
    <source>
        <dbReference type="Proteomes" id="UP000006882"/>
    </source>
</evidence>
<dbReference type="EC" id="3.2.1.39" evidence="3"/>
<evidence type="ECO:0000256" key="5">
    <source>
        <dbReference type="ARBA" id="ARBA00023295"/>
    </source>
</evidence>
<evidence type="ECO:0000256" key="6">
    <source>
        <dbReference type="ARBA" id="ARBA00033335"/>
    </source>
</evidence>
<dbReference type="Proteomes" id="UP000006882">
    <property type="component" value="Chromosome G7"/>
</dbReference>
<gene>
    <name evidence="11" type="ORF">PRUPE_7G142400</name>
</gene>
<comment type="catalytic activity">
    <reaction evidence="1">
        <text>Hydrolysis of (1-&gt;3)-beta-D-glucosidic linkages in (1-&gt;3)-beta-D-glucans.</text>
        <dbReference type="EC" id="3.2.1.39"/>
    </reaction>
</comment>
<keyword evidence="12" id="KW-1185">Reference proteome</keyword>
<organism evidence="11 12">
    <name type="scientific">Prunus persica</name>
    <name type="common">Peach</name>
    <name type="synonym">Amygdalus persica</name>
    <dbReference type="NCBI Taxonomy" id="3760"/>
    <lineage>
        <taxon>Eukaryota</taxon>
        <taxon>Viridiplantae</taxon>
        <taxon>Streptophyta</taxon>
        <taxon>Embryophyta</taxon>
        <taxon>Tracheophyta</taxon>
        <taxon>Spermatophyta</taxon>
        <taxon>Magnoliopsida</taxon>
        <taxon>eudicotyledons</taxon>
        <taxon>Gunneridae</taxon>
        <taxon>Pentapetalae</taxon>
        <taxon>rosids</taxon>
        <taxon>fabids</taxon>
        <taxon>Rosales</taxon>
        <taxon>Rosaceae</taxon>
        <taxon>Amygdaloideae</taxon>
        <taxon>Amygdaleae</taxon>
        <taxon>Prunus</taxon>
    </lineage>
</organism>